<keyword evidence="3" id="KW-0614">Plasmid</keyword>
<dbReference type="InterPro" id="IPR008969">
    <property type="entry name" value="CarboxyPept-like_regulatory"/>
</dbReference>
<reference evidence="3 4" key="1">
    <citation type="submission" date="2021-12" db="EMBL/GenBank/DDBJ databases">
        <title>Genome sequencing of bacteria with rrn-lacking chromosome and rrn-plasmid.</title>
        <authorList>
            <person name="Anda M."/>
            <person name="Iwasaki W."/>
        </authorList>
    </citation>
    <scope>NUCLEOTIDE SEQUENCE [LARGE SCALE GENOMIC DNA]</scope>
    <source>
        <strain evidence="3 4">NBRC 101262</strain>
        <plasmid evidence="3 4">pPP8</plasmid>
    </source>
</reference>
<sequence>MNFKNFFAVIAIMLGTMTAVVAENQNDPLFAGGTGLPSDPHIITTPQHLLNLMDGGEDFTLWTRTYRLDADLDMTGLVCTPIGLQFTDNSIGAGGKVHFKGAFDGNGHVIKNMTITPREGQTDFHLGFIGLAGKVAEVSDGEVKNLGLINLIVDGMKPEGGWLIERVGGFFGLCEWGYSLSNCYIDGGEVKGTTAGGIGGWVRGGVIKDFYAKDLNVHSRWAQAGLIAVADSDADISNLAFYGTTSTNATACVHDLRSGTVTNSYYKDGSGADDPNSTKLTEAELKAEASFTGFDFTNTWIMGDEFPILRRMIDIQIVVNDVNDLPVENAVVSFEGTDYNTDADGIAKVGQHEMGTYSYSVTKADYQNLQATGTFVSQLSSTVVLEEIEKFMLTFNVTDPAEQAIDGATIMIGNQTEITDINGAAVFNLPAGDYEAEVSAEGFIAQTVMCTITDMDQVKNVTLEVQPKTYTANITVTDGTDPIEGASVMIGEMSKMTDAEGKVSFDMLEAGDYQLMVSNEGFVDQTVDFSVVGTDVHLMVELMPIPTYSAMITVTDGTDPIEGASVMIGEMSKMTDAEGKVSFNMLEAGDYQAKVSMEDYIDQTFVFTIVDKDVTQTVELVAVPKYSLTISVTDGTDAIEGAEVMLGDQTKTTDVDGNVEFPDLKAGDYDVVVEAEGYIGSSYSLKVVDQDVTHTFTLEAEGALSAIDKKIRLYPNPVQEQFVVQGLDADSQIVVYSVIGNKVDVAVIRTGSEAQISVSGLPAGAYLVNIDGQVERVVKL</sequence>
<dbReference type="NCBIfam" id="TIGR04183">
    <property type="entry name" value="Por_Secre_tail"/>
    <property type="match status" value="1"/>
</dbReference>
<organism evidence="3 4">
    <name type="scientific">Persicobacter psychrovividus</name>
    <dbReference type="NCBI Taxonomy" id="387638"/>
    <lineage>
        <taxon>Bacteria</taxon>
        <taxon>Pseudomonadati</taxon>
        <taxon>Bacteroidota</taxon>
        <taxon>Cytophagia</taxon>
        <taxon>Cytophagales</taxon>
        <taxon>Persicobacteraceae</taxon>
        <taxon>Persicobacter</taxon>
    </lineage>
</organism>
<proteinExistence type="predicted"/>
<evidence type="ECO:0000313" key="3">
    <source>
        <dbReference type="EMBL" id="BDD02347.1"/>
    </source>
</evidence>
<evidence type="ECO:0000256" key="1">
    <source>
        <dbReference type="SAM" id="SignalP"/>
    </source>
</evidence>
<feature type="chain" id="PRO_5045197231" description="Secretion system C-terminal sorting domain-containing protein" evidence="1">
    <location>
        <begin position="23"/>
        <end position="780"/>
    </location>
</feature>
<feature type="domain" description="Secretion system C-terminal sorting" evidence="2">
    <location>
        <begin position="713"/>
        <end position="777"/>
    </location>
</feature>
<keyword evidence="1" id="KW-0732">Signal</keyword>
<dbReference type="SUPFAM" id="SSF49478">
    <property type="entry name" value="Cna protein B-type domain"/>
    <property type="match status" value="1"/>
</dbReference>
<dbReference type="RefSeq" id="WP_338399507.1">
    <property type="nucleotide sequence ID" value="NZ_AP025300.1"/>
</dbReference>
<dbReference type="Gene3D" id="2.60.40.1120">
    <property type="entry name" value="Carboxypeptidase-like, regulatory domain"/>
    <property type="match status" value="4"/>
</dbReference>
<dbReference type="InterPro" id="IPR026444">
    <property type="entry name" value="Secre_tail"/>
</dbReference>
<evidence type="ECO:0000313" key="4">
    <source>
        <dbReference type="Proteomes" id="UP001354989"/>
    </source>
</evidence>
<dbReference type="Pfam" id="PF13620">
    <property type="entry name" value="CarboxypepD_reg"/>
    <property type="match status" value="2"/>
</dbReference>
<name>A0ABN6LGY8_9BACT</name>
<protein>
    <recommendedName>
        <fullName evidence="2">Secretion system C-terminal sorting domain-containing protein</fullName>
    </recommendedName>
</protein>
<evidence type="ECO:0000259" key="2">
    <source>
        <dbReference type="Pfam" id="PF18962"/>
    </source>
</evidence>
<dbReference type="Gene3D" id="2.160.20.110">
    <property type="match status" value="1"/>
</dbReference>
<gene>
    <name evidence="3" type="ORF">PEPS_46270</name>
</gene>
<keyword evidence="4" id="KW-1185">Reference proteome</keyword>
<dbReference type="Proteomes" id="UP001354989">
    <property type="component" value="Plasmid pPP8"/>
</dbReference>
<geneLocation type="plasmid" evidence="3 4">
    <name>pPP8</name>
</geneLocation>
<feature type="signal peptide" evidence="1">
    <location>
        <begin position="1"/>
        <end position="22"/>
    </location>
</feature>
<accession>A0ABN6LGY8</accession>
<dbReference type="EMBL" id="AP025300">
    <property type="protein sequence ID" value="BDD02347.1"/>
    <property type="molecule type" value="Genomic_DNA"/>
</dbReference>
<dbReference type="Pfam" id="PF18962">
    <property type="entry name" value="Por_Secre_tail"/>
    <property type="match status" value="1"/>
</dbReference>
<dbReference type="SUPFAM" id="SSF49464">
    <property type="entry name" value="Carboxypeptidase regulatory domain-like"/>
    <property type="match status" value="3"/>
</dbReference>